<reference evidence="1" key="1">
    <citation type="submission" date="2020-09" db="EMBL/GenBank/DDBJ databases">
        <title>Iningainema tapete sp. nov. (Scytonemataceae, Cyanobacteria) from greenhouses in central Florida (USA) produces two types of nodularin with biosynthetic potential for microcystin-LR and anabaenopeptins.</title>
        <authorList>
            <person name="Berthold D.E."/>
            <person name="Lefler F.W."/>
            <person name="Huang I.-S."/>
            <person name="Abdulla H."/>
            <person name="Zimba P.V."/>
            <person name="Laughinghouse H.D. IV."/>
        </authorList>
    </citation>
    <scope>NUCLEOTIDE SEQUENCE</scope>
    <source>
        <strain evidence="1">BLCCT55</strain>
    </source>
</reference>
<dbReference type="AlphaFoldDB" id="A0A8J7BXX4"/>
<evidence type="ECO:0000313" key="1">
    <source>
        <dbReference type="EMBL" id="MBD2773538.1"/>
    </source>
</evidence>
<name>A0A8J7BXX4_9CYAN</name>
<dbReference type="EMBL" id="JACXAE010000054">
    <property type="protein sequence ID" value="MBD2773538.1"/>
    <property type="molecule type" value="Genomic_DNA"/>
</dbReference>
<gene>
    <name evidence="1" type="ORF">ICL16_16020</name>
</gene>
<keyword evidence="2" id="KW-1185">Reference proteome</keyword>
<evidence type="ECO:0000313" key="2">
    <source>
        <dbReference type="Proteomes" id="UP000629098"/>
    </source>
</evidence>
<dbReference type="RefSeq" id="WP_190829458.1">
    <property type="nucleotide sequence ID" value="NZ_CAWPPI010000054.1"/>
</dbReference>
<protein>
    <submittedName>
        <fullName evidence="1">Uncharacterized protein</fullName>
    </submittedName>
</protein>
<organism evidence="1 2">
    <name type="scientific">Iningainema tapete BLCC-T55</name>
    <dbReference type="NCBI Taxonomy" id="2748662"/>
    <lineage>
        <taxon>Bacteria</taxon>
        <taxon>Bacillati</taxon>
        <taxon>Cyanobacteriota</taxon>
        <taxon>Cyanophyceae</taxon>
        <taxon>Nostocales</taxon>
        <taxon>Scytonemataceae</taxon>
        <taxon>Iningainema tapete</taxon>
    </lineage>
</organism>
<dbReference type="Proteomes" id="UP000629098">
    <property type="component" value="Unassembled WGS sequence"/>
</dbReference>
<accession>A0A8J7BXX4</accession>
<proteinExistence type="predicted"/>
<comment type="caution">
    <text evidence="1">The sequence shown here is derived from an EMBL/GenBank/DDBJ whole genome shotgun (WGS) entry which is preliminary data.</text>
</comment>
<sequence length="99" mass="11973">MDCYGNVIKQITLDYYEKQIDNAPKEFRHEYTEKFSDYTQMINNFNKLPTREQKNIFNLGWFILYCQNHNLDSPEKDNILRDYSNLIEQIKSLPINEQS</sequence>